<dbReference type="Gene3D" id="2.130.10.10">
    <property type="entry name" value="YVTN repeat-like/Quinoprotein amine dehydrogenase"/>
    <property type="match status" value="1"/>
</dbReference>
<dbReference type="Pfam" id="PF16819">
    <property type="entry name" value="DUF5074"/>
    <property type="match status" value="1"/>
</dbReference>
<organism evidence="1 2">
    <name type="scientific">Brumimicrobium aurantiacum</name>
    <dbReference type="NCBI Taxonomy" id="1737063"/>
    <lineage>
        <taxon>Bacteria</taxon>
        <taxon>Pseudomonadati</taxon>
        <taxon>Bacteroidota</taxon>
        <taxon>Flavobacteriia</taxon>
        <taxon>Flavobacteriales</taxon>
        <taxon>Crocinitomicaceae</taxon>
        <taxon>Brumimicrobium</taxon>
    </lineage>
</organism>
<dbReference type="EMBL" id="QURB01000004">
    <property type="protein sequence ID" value="RFC54297.1"/>
    <property type="molecule type" value="Genomic_DNA"/>
</dbReference>
<evidence type="ECO:0000313" key="2">
    <source>
        <dbReference type="Proteomes" id="UP000257127"/>
    </source>
</evidence>
<evidence type="ECO:0008006" key="3">
    <source>
        <dbReference type="Google" id="ProtNLM"/>
    </source>
</evidence>
<dbReference type="OrthoDB" id="792648at2"/>
<proteinExistence type="predicted"/>
<gene>
    <name evidence="1" type="ORF">DXU93_07665</name>
</gene>
<comment type="caution">
    <text evidence="1">The sequence shown here is derived from an EMBL/GenBank/DDBJ whole genome shotgun (WGS) entry which is preliminary data.</text>
</comment>
<dbReference type="PROSITE" id="PS51257">
    <property type="entry name" value="PROKAR_LIPOPROTEIN"/>
    <property type="match status" value="1"/>
</dbReference>
<reference evidence="1 2" key="1">
    <citation type="submission" date="2018-08" db="EMBL/GenBank/DDBJ databases">
        <title>The draft genome squence of Brumimicrobium sp. N62.</title>
        <authorList>
            <person name="Du Z.-J."/>
            <person name="Luo H.-R."/>
        </authorList>
    </citation>
    <scope>NUCLEOTIDE SEQUENCE [LARGE SCALE GENOMIC DNA]</scope>
    <source>
        <strain evidence="1 2">N62</strain>
    </source>
</reference>
<evidence type="ECO:0000313" key="1">
    <source>
        <dbReference type="EMBL" id="RFC54297.1"/>
    </source>
</evidence>
<dbReference type="SUPFAM" id="SSF51004">
    <property type="entry name" value="C-terminal (heme d1) domain of cytochrome cd1-nitrite reductase"/>
    <property type="match status" value="1"/>
</dbReference>
<dbReference type="InterPro" id="IPR011048">
    <property type="entry name" value="Haem_d1_sf"/>
</dbReference>
<dbReference type="InterPro" id="IPR051200">
    <property type="entry name" value="Host-pathogen_enzymatic-act"/>
</dbReference>
<sequence length="352" mass="39069">MNLIKYTLILLLFATSCKKEEKDDQVITGKDGFKNGLLVLNEGLFQHNNSSLTWVDLENGEVTENLFLNINDRLLGDTGNDMVSYGGKIYITVTGSSTLEILDKKSLKSIGQIQFNYNNQSQEPRKIAYHENAIYVTSFDGYVTAIDTTSLNITKRIKVGRNPEGICVSNQSLYVANSGGLDFQNPDTTVFQIDLNTLNVVDTFTVGKNPGAIIADEFDNVYVVKRGDYASDPAELIRINTQSKTITNLGITATSLSMRNNQLYLSYFDHGSGSSAVSIYDCASQTIITNNFINNQDITTLYGVTPYLEDELICQDAMDFTNTGYLRFFNLTGQLTNSIKVGLNPNTTIHYE</sequence>
<dbReference type="InterPro" id="IPR031815">
    <property type="entry name" value="DUF5074"/>
</dbReference>
<dbReference type="AlphaFoldDB" id="A0A3E1EXN2"/>
<dbReference type="InterPro" id="IPR015943">
    <property type="entry name" value="WD40/YVTN_repeat-like_dom_sf"/>
</dbReference>
<protein>
    <recommendedName>
        <fullName evidence="3">YncE family protein</fullName>
    </recommendedName>
</protein>
<dbReference type="PANTHER" id="PTHR47197">
    <property type="entry name" value="PROTEIN NIRF"/>
    <property type="match status" value="1"/>
</dbReference>
<dbReference type="RefSeq" id="WP_116880698.1">
    <property type="nucleotide sequence ID" value="NZ_QURB01000004.1"/>
</dbReference>
<accession>A0A3E1EXN2</accession>
<dbReference type="PANTHER" id="PTHR47197:SF3">
    <property type="entry name" value="DIHYDRO-HEME D1 DEHYDROGENASE"/>
    <property type="match status" value="1"/>
</dbReference>
<name>A0A3E1EXN2_9FLAO</name>
<dbReference type="Proteomes" id="UP000257127">
    <property type="component" value="Unassembled WGS sequence"/>
</dbReference>
<keyword evidence="2" id="KW-1185">Reference proteome</keyword>